<name>A0A4W3GIS9_CALMI</name>
<evidence type="ECO:0000259" key="4">
    <source>
        <dbReference type="PROSITE" id="PS50105"/>
    </source>
</evidence>
<reference evidence="6" key="1">
    <citation type="journal article" date="2006" name="Science">
        <title>Ancient noncoding elements conserved in the human genome.</title>
        <authorList>
            <person name="Venkatesh B."/>
            <person name="Kirkness E.F."/>
            <person name="Loh Y.H."/>
            <person name="Halpern A.L."/>
            <person name="Lee A.P."/>
            <person name="Johnson J."/>
            <person name="Dandona N."/>
            <person name="Viswanathan L.D."/>
            <person name="Tay A."/>
            <person name="Venter J.C."/>
            <person name="Strausberg R.L."/>
            <person name="Brenner S."/>
        </authorList>
    </citation>
    <scope>NUCLEOTIDE SEQUENCE [LARGE SCALE GENOMIC DNA]</scope>
</reference>
<keyword evidence="1" id="KW-0677">Repeat</keyword>
<dbReference type="SUPFAM" id="SSF47769">
    <property type="entry name" value="SAM/Pointed domain"/>
    <property type="match status" value="2"/>
</dbReference>
<dbReference type="PANTHER" id="PTHR24174">
    <property type="entry name" value="ANKYRIN REPEAT AND STERILE ALPHA MOTIF DOMAIN-CONTAINING PROTEIN 1"/>
    <property type="match status" value="1"/>
</dbReference>
<dbReference type="Proteomes" id="UP000314986">
    <property type="component" value="Unassembled WGS sequence"/>
</dbReference>
<feature type="region of interest" description="Disordered" evidence="3">
    <location>
        <begin position="272"/>
        <end position="314"/>
    </location>
</feature>
<dbReference type="CDD" id="cd09497">
    <property type="entry name" value="SAM_caskin1_2_repeat1"/>
    <property type="match status" value="1"/>
</dbReference>
<dbReference type="InterPro" id="IPR033635">
    <property type="entry name" value="ANKS1/Caskin"/>
</dbReference>
<organism evidence="5 6">
    <name type="scientific">Callorhinchus milii</name>
    <name type="common">Ghost shark</name>
    <dbReference type="NCBI Taxonomy" id="7868"/>
    <lineage>
        <taxon>Eukaryota</taxon>
        <taxon>Metazoa</taxon>
        <taxon>Chordata</taxon>
        <taxon>Craniata</taxon>
        <taxon>Vertebrata</taxon>
        <taxon>Chondrichthyes</taxon>
        <taxon>Holocephali</taxon>
        <taxon>Chimaeriformes</taxon>
        <taxon>Callorhinchidae</taxon>
        <taxon>Callorhinchus</taxon>
    </lineage>
</organism>
<dbReference type="SMART" id="SM00454">
    <property type="entry name" value="SAM"/>
    <property type="match status" value="2"/>
</dbReference>
<proteinExistence type="predicted"/>
<dbReference type="InterPro" id="IPR035497">
    <property type="entry name" value="Caskin1/2_SAM_1"/>
</dbReference>
<evidence type="ECO:0000313" key="6">
    <source>
        <dbReference type="Proteomes" id="UP000314986"/>
    </source>
</evidence>
<dbReference type="PROSITE" id="PS50105">
    <property type="entry name" value="SAM_DOMAIN"/>
    <property type="match status" value="2"/>
</dbReference>
<accession>A0A4W3GIS9</accession>
<evidence type="ECO:0000256" key="2">
    <source>
        <dbReference type="ARBA" id="ARBA00023043"/>
    </source>
</evidence>
<keyword evidence="6" id="KW-1185">Reference proteome</keyword>
<dbReference type="InterPro" id="IPR001660">
    <property type="entry name" value="SAM"/>
</dbReference>
<dbReference type="FunFam" id="1.10.150.50:FF:000028">
    <property type="entry name" value="caskin-2 isoform X2"/>
    <property type="match status" value="1"/>
</dbReference>
<reference evidence="5" key="4">
    <citation type="submission" date="2025-08" db="UniProtKB">
        <authorList>
            <consortium name="Ensembl"/>
        </authorList>
    </citation>
    <scope>IDENTIFICATION</scope>
</reference>
<evidence type="ECO:0000313" key="5">
    <source>
        <dbReference type="Ensembl" id="ENSCMIP00000003508.1"/>
    </source>
</evidence>
<dbReference type="InterPro" id="IPR013761">
    <property type="entry name" value="SAM/pointed_sf"/>
</dbReference>
<sequence length="314" mass="34546">MYGWMGGWVDGWMCECVHMCVCARMHVSVSVCVCVCARVCMCLCVSVYVCVCSRMCVCVCVCERVSLTHSLTACVRVGQDVCVCVCVSERVSLTHSPCVCVRVGQDAEAIYNWLSEFQLQHYTANFITAGYDVPTISRMTPEDLTAIGVTKPGHRKKISTEIGKMSIPDWLPGYRPADLSEWLSAIGLPQYHKQLVDNGYDTINFITEITWEGLQEIGVTQLECCPVSVCASPPLSPQRTGHHLPFAHHRACSPPLFPSPYTVHQPPARALSPCAAGQSVPGPPRARWRPPGLTAGWSRPAPPSPRLCTPWRPN</sequence>
<dbReference type="Pfam" id="PF00536">
    <property type="entry name" value="SAM_1"/>
    <property type="match status" value="2"/>
</dbReference>
<feature type="domain" description="SAM" evidence="4">
    <location>
        <begin position="174"/>
        <end position="220"/>
    </location>
</feature>
<reference evidence="5" key="5">
    <citation type="submission" date="2025-09" db="UniProtKB">
        <authorList>
            <consortium name="Ensembl"/>
        </authorList>
    </citation>
    <scope>IDENTIFICATION</scope>
</reference>
<reference evidence="6" key="3">
    <citation type="journal article" date="2014" name="Nature">
        <title>Elephant shark genome provides unique insights into gnathostome evolution.</title>
        <authorList>
            <consortium name="International Elephant Shark Genome Sequencing Consortium"/>
            <person name="Venkatesh B."/>
            <person name="Lee A.P."/>
            <person name="Ravi V."/>
            <person name="Maurya A.K."/>
            <person name="Lian M.M."/>
            <person name="Swann J.B."/>
            <person name="Ohta Y."/>
            <person name="Flajnik M.F."/>
            <person name="Sutoh Y."/>
            <person name="Kasahara M."/>
            <person name="Hoon S."/>
            <person name="Gangu V."/>
            <person name="Roy S.W."/>
            <person name="Irimia M."/>
            <person name="Korzh V."/>
            <person name="Kondrychyn I."/>
            <person name="Lim Z.W."/>
            <person name="Tay B.H."/>
            <person name="Tohari S."/>
            <person name="Kong K.W."/>
            <person name="Ho S."/>
            <person name="Lorente-Galdos B."/>
            <person name="Quilez J."/>
            <person name="Marques-Bonet T."/>
            <person name="Raney B.J."/>
            <person name="Ingham P.W."/>
            <person name="Tay A."/>
            <person name="Hillier L.W."/>
            <person name="Minx P."/>
            <person name="Boehm T."/>
            <person name="Wilson R.K."/>
            <person name="Brenner S."/>
            <person name="Warren W.C."/>
        </authorList>
    </citation>
    <scope>NUCLEOTIDE SEQUENCE [LARGE SCALE GENOMIC DNA]</scope>
</reference>
<dbReference type="Ensembl" id="ENSCMIT00000003647.1">
    <property type="protein sequence ID" value="ENSCMIP00000003508.1"/>
    <property type="gene ID" value="ENSCMIG00000002125.1"/>
</dbReference>
<dbReference type="Gene3D" id="1.10.150.50">
    <property type="entry name" value="Transcription Factor, Ets-1"/>
    <property type="match status" value="2"/>
</dbReference>
<dbReference type="PANTHER" id="PTHR24174:SF16">
    <property type="entry name" value="CASKIN-2"/>
    <property type="match status" value="1"/>
</dbReference>
<keyword evidence="2" id="KW-0040">ANK repeat</keyword>
<feature type="domain" description="SAM" evidence="4">
    <location>
        <begin position="105"/>
        <end position="168"/>
    </location>
</feature>
<dbReference type="AlphaFoldDB" id="A0A4W3GIS9"/>
<dbReference type="GeneTree" id="ENSGT00940000158025"/>
<evidence type="ECO:0000256" key="3">
    <source>
        <dbReference type="SAM" id="MobiDB-lite"/>
    </source>
</evidence>
<protein>
    <recommendedName>
        <fullName evidence="4">SAM domain-containing protein</fullName>
    </recommendedName>
</protein>
<reference evidence="6" key="2">
    <citation type="journal article" date="2007" name="PLoS Biol.">
        <title>Survey sequencing and comparative analysis of the elephant shark (Callorhinchus milii) genome.</title>
        <authorList>
            <person name="Venkatesh B."/>
            <person name="Kirkness E.F."/>
            <person name="Loh Y.H."/>
            <person name="Halpern A.L."/>
            <person name="Lee A.P."/>
            <person name="Johnson J."/>
            <person name="Dandona N."/>
            <person name="Viswanathan L.D."/>
            <person name="Tay A."/>
            <person name="Venter J.C."/>
            <person name="Strausberg R.L."/>
            <person name="Brenner S."/>
        </authorList>
    </citation>
    <scope>NUCLEOTIDE SEQUENCE [LARGE SCALE GENOMIC DNA]</scope>
</reference>
<evidence type="ECO:0000256" key="1">
    <source>
        <dbReference type="ARBA" id="ARBA00022737"/>
    </source>
</evidence>